<dbReference type="Proteomes" id="UP000750502">
    <property type="component" value="Unassembled WGS sequence"/>
</dbReference>
<reference evidence="1" key="2">
    <citation type="submission" date="2020-10" db="EMBL/GenBank/DDBJ databases">
        <authorList>
            <person name="Peck L.D."/>
            <person name="Nowell R.W."/>
            <person name="Flood J."/>
            <person name="Ryan M.J."/>
            <person name="Barraclough T.G."/>
        </authorList>
    </citation>
    <scope>NUCLEOTIDE SEQUENCE</scope>
    <source>
        <strain evidence="1">IMI 127659i</strain>
    </source>
</reference>
<protein>
    <submittedName>
        <fullName evidence="1">Uncharacterized protein</fullName>
    </submittedName>
</protein>
<reference evidence="1" key="1">
    <citation type="journal article" date="2020" name="bioRxiv">
        <title>Historical genomics reveals the evolutionary mechanisms behind multiple outbreaks of the host-specific coffee wilt pathogen Fusarium xylarioides.</title>
        <authorList>
            <person name="Peck D."/>
            <person name="Nowell R.W."/>
            <person name="Flood J."/>
            <person name="Ryan M.J."/>
            <person name="Barraclough T.G."/>
        </authorList>
    </citation>
    <scope>NUCLEOTIDE SEQUENCE</scope>
    <source>
        <strain evidence="1">IMI 127659i</strain>
    </source>
</reference>
<dbReference type="PANTHER" id="PTHR34315:SF1">
    <property type="entry name" value="INTRADIOL RING-CLEAVAGE DIOXYGENASES DOMAIN-CONTAINING PROTEIN-RELATED"/>
    <property type="match status" value="1"/>
</dbReference>
<dbReference type="OrthoDB" id="121380at2759"/>
<dbReference type="EMBL" id="JADFTT010000755">
    <property type="protein sequence ID" value="KAG5758808.1"/>
    <property type="molecule type" value="Genomic_DNA"/>
</dbReference>
<dbReference type="SUPFAM" id="SSF49482">
    <property type="entry name" value="Aromatic compound dioxygenase"/>
    <property type="match status" value="1"/>
</dbReference>
<accession>A0A9P7HMV5</accession>
<dbReference type="PANTHER" id="PTHR34315">
    <property type="match status" value="1"/>
</dbReference>
<dbReference type="GO" id="GO:0005506">
    <property type="term" value="F:iron ion binding"/>
    <property type="evidence" value="ECO:0007669"/>
    <property type="project" value="InterPro"/>
</dbReference>
<evidence type="ECO:0000313" key="2">
    <source>
        <dbReference type="Proteomes" id="UP000750502"/>
    </source>
</evidence>
<dbReference type="GO" id="GO:0016702">
    <property type="term" value="F:oxidoreductase activity, acting on single donors with incorporation of molecular oxygen, incorporation of two atoms of oxygen"/>
    <property type="evidence" value="ECO:0007669"/>
    <property type="project" value="InterPro"/>
</dbReference>
<keyword evidence="2" id="KW-1185">Reference proteome</keyword>
<organism evidence="1 2">
    <name type="scientific">Fusarium xylarioides</name>
    <dbReference type="NCBI Taxonomy" id="221167"/>
    <lineage>
        <taxon>Eukaryota</taxon>
        <taxon>Fungi</taxon>
        <taxon>Dikarya</taxon>
        <taxon>Ascomycota</taxon>
        <taxon>Pezizomycotina</taxon>
        <taxon>Sordariomycetes</taxon>
        <taxon>Hypocreomycetidae</taxon>
        <taxon>Hypocreales</taxon>
        <taxon>Nectriaceae</taxon>
        <taxon>Fusarium</taxon>
        <taxon>Fusarium fujikuroi species complex</taxon>
    </lineage>
</organism>
<proteinExistence type="predicted"/>
<comment type="caution">
    <text evidence="1">The sequence shown here is derived from an EMBL/GenBank/DDBJ whole genome shotgun (WGS) entry which is preliminary data.</text>
</comment>
<dbReference type="InterPro" id="IPR015889">
    <property type="entry name" value="Intradiol_dOase_core"/>
</dbReference>
<evidence type="ECO:0000313" key="1">
    <source>
        <dbReference type="EMBL" id="KAG5758808.1"/>
    </source>
</evidence>
<name>A0A9P7HMV5_9HYPO</name>
<dbReference type="AlphaFoldDB" id="A0A9P7HMV5"/>
<sequence>MHVHVLVHQNAKLLPNNTLQLNSGNISHVGQIFFDQDLIKLVNTVEPYTSNTNKMVKNVEDGVLYAEADGMDPVARYTFVGDTVSEGLMAWTVFGIGTDANYDDVVQSQLLWRRRR</sequence>
<gene>
    <name evidence="1" type="ORF">H9Q72_013059</name>
</gene>